<gene>
    <name evidence="2" type="ORF">AB4874_07685</name>
</gene>
<dbReference type="EMBL" id="JBFRYC010000003">
    <property type="protein sequence ID" value="MEX1661535.1"/>
    <property type="molecule type" value="Genomic_DNA"/>
</dbReference>
<keyword evidence="1" id="KW-0732">Signal</keyword>
<dbReference type="PROSITE" id="PS51257">
    <property type="entry name" value="PROKAR_LIPOPROTEIN"/>
    <property type="match status" value="1"/>
</dbReference>
<dbReference type="Proteomes" id="UP001557465">
    <property type="component" value="Unassembled WGS sequence"/>
</dbReference>
<dbReference type="RefSeq" id="WP_368391544.1">
    <property type="nucleotide sequence ID" value="NZ_JBFRYC010000003.1"/>
</dbReference>
<evidence type="ECO:0000313" key="3">
    <source>
        <dbReference type="Proteomes" id="UP001557465"/>
    </source>
</evidence>
<comment type="caution">
    <text evidence="2">The sequence shown here is derived from an EMBL/GenBank/DDBJ whole genome shotgun (WGS) entry which is preliminary data.</text>
</comment>
<name>A0ABV3TK51_9RHOB</name>
<evidence type="ECO:0000256" key="1">
    <source>
        <dbReference type="SAM" id="SignalP"/>
    </source>
</evidence>
<evidence type="ECO:0008006" key="4">
    <source>
        <dbReference type="Google" id="ProtNLM"/>
    </source>
</evidence>
<protein>
    <recommendedName>
        <fullName evidence="4">Transferrin-binding protein B C-lobe/N-lobe beta barrel domain-containing protein</fullName>
    </recommendedName>
</protein>
<reference evidence="2 3" key="1">
    <citation type="journal article" date="2011" name="Int. J. Syst. Evol. Microbiol.">
        <title>Zhongshania antarctica gen. nov., sp. nov. and Zhongshania guokunii sp. nov., gammaproteobacteria respectively isolated from coastal attached (fast) ice and surface seawater of the Antarctic.</title>
        <authorList>
            <person name="Li H.J."/>
            <person name="Zhang X.Y."/>
            <person name="Chen C.X."/>
            <person name="Zhang Y.J."/>
            <person name="Gao Z.M."/>
            <person name="Yu Y."/>
            <person name="Chen X.L."/>
            <person name="Chen B."/>
            <person name="Zhang Y.Z."/>
        </authorList>
    </citation>
    <scope>NUCLEOTIDE SEQUENCE [LARGE SCALE GENOMIC DNA]</scope>
    <source>
        <strain evidence="2 3">15-R06ZXC-3</strain>
    </source>
</reference>
<organism evidence="2 3">
    <name type="scientific">Thioclava arctica</name>
    <dbReference type="NCBI Taxonomy" id="3238301"/>
    <lineage>
        <taxon>Bacteria</taxon>
        <taxon>Pseudomonadati</taxon>
        <taxon>Pseudomonadota</taxon>
        <taxon>Alphaproteobacteria</taxon>
        <taxon>Rhodobacterales</taxon>
        <taxon>Paracoccaceae</taxon>
        <taxon>Thioclava</taxon>
    </lineage>
</organism>
<accession>A0ABV3TK51</accession>
<keyword evidence="3" id="KW-1185">Reference proteome</keyword>
<sequence>MTLKFALAASAACLALSACNSSNGSSGALTSAAAQNVDATYSDYEDRITSGALTTTAPTGQASMSGYMGVSDINPEDSTTTAIGKLAMDVDFDAGTVRGTASDFGIYSGETLTKDANVNGTLAVDGTVGGTDLTASATGTLSDGETPTDVALNMTGSFYDDAGTLTAVGDISGTIADSGDSSTSIDVGGAFYATKN</sequence>
<feature type="chain" id="PRO_5046318660" description="Transferrin-binding protein B C-lobe/N-lobe beta barrel domain-containing protein" evidence="1">
    <location>
        <begin position="25"/>
        <end position="196"/>
    </location>
</feature>
<proteinExistence type="predicted"/>
<feature type="signal peptide" evidence="1">
    <location>
        <begin position="1"/>
        <end position="24"/>
    </location>
</feature>
<evidence type="ECO:0000313" key="2">
    <source>
        <dbReference type="EMBL" id="MEX1661535.1"/>
    </source>
</evidence>